<dbReference type="GO" id="GO:0004386">
    <property type="term" value="F:helicase activity"/>
    <property type="evidence" value="ECO:0007669"/>
    <property type="project" value="UniProtKB-KW"/>
</dbReference>
<dbReference type="EMBL" id="LK391711">
    <property type="protein sequence ID" value="CDR97976.1"/>
    <property type="molecule type" value="Genomic_DNA"/>
</dbReference>
<evidence type="ECO:0000313" key="1">
    <source>
        <dbReference type="EMBL" id="CDR97976.1"/>
    </source>
</evidence>
<name>A0A061DBA1_BABBI</name>
<keyword evidence="1" id="KW-0347">Helicase</keyword>
<dbReference type="KEGG" id="bbig:BBBOND_0404630"/>
<reference evidence="2" key="1">
    <citation type="journal article" date="2014" name="Nucleic Acids Res.">
        <title>The evolutionary dynamics of variant antigen genes in Babesia reveal a history of genomic innovation underlying host-parasite interaction.</title>
        <authorList>
            <person name="Jackson A.P."/>
            <person name="Otto T.D."/>
            <person name="Darby A."/>
            <person name="Ramaprasad A."/>
            <person name="Xia D."/>
            <person name="Echaide I.E."/>
            <person name="Farber M."/>
            <person name="Gahlot S."/>
            <person name="Gamble J."/>
            <person name="Gupta D."/>
            <person name="Gupta Y."/>
            <person name="Jackson L."/>
            <person name="Malandrin L."/>
            <person name="Malas T.B."/>
            <person name="Moussa E."/>
            <person name="Nair M."/>
            <person name="Reid A.J."/>
            <person name="Sanders M."/>
            <person name="Sharma J."/>
            <person name="Tracey A."/>
            <person name="Quail M.A."/>
            <person name="Weir W."/>
            <person name="Wastling J.M."/>
            <person name="Hall N."/>
            <person name="Willadsen P."/>
            <person name="Lingelbach K."/>
            <person name="Shiels B."/>
            <person name="Tait A."/>
            <person name="Berriman M."/>
            <person name="Allred D.R."/>
            <person name="Pain A."/>
        </authorList>
    </citation>
    <scope>NUCLEOTIDE SEQUENCE [LARGE SCALE GENOMIC DNA]</scope>
    <source>
        <strain evidence="2">Bond</strain>
    </source>
</reference>
<dbReference type="RefSeq" id="XP_012770162.1">
    <property type="nucleotide sequence ID" value="XM_012914708.1"/>
</dbReference>
<dbReference type="SUPFAM" id="SSF52540">
    <property type="entry name" value="P-loop containing nucleoside triphosphate hydrolases"/>
    <property type="match status" value="1"/>
</dbReference>
<dbReference type="VEuPathDB" id="PiroplasmaDB:BBBOND_0404630"/>
<dbReference type="OrthoDB" id="1191041at2759"/>
<organism evidence="1 2">
    <name type="scientific">Babesia bigemina</name>
    <dbReference type="NCBI Taxonomy" id="5866"/>
    <lineage>
        <taxon>Eukaryota</taxon>
        <taxon>Sar</taxon>
        <taxon>Alveolata</taxon>
        <taxon>Apicomplexa</taxon>
        <taxon>Aconoidasida</taxon>
        <taxon>Piroplasmida</taxon>
        <taxon>Babesiidae</taxon>
        <taxon>Babesia</taxon>
    </lineage>
</organism>
<keyword evidence="2" id="KW-1185">Reference proteome</keyword>
<evidence type="ECO:0000313" key="2">
    <source>
        <dbReference type="Proteomes" id="UP000033188"/>
    </source>
</evidence>
<keyword evidence="1" id="KW-0378">Hydrolase</keyword>
<keyword evidence="1" id="KW-0067">ATP-binding</keyword>
<protein>
    <submittedName>
        <fullName evidence="1">-ATP-dependent RNA helicase dbp9</fullName>
    </submittedName>
</protein>
<dbReference type="Proteomes" id="UP000033188">
    <property type="component" value="Chromosome 5"/>
</dbReference>
<proteinExistence type="predicted"/>
<dbReference type="AlphaFoldDB" id="A0A061DBA1"/>
<dbReference type="Gene3D" id="3.40.50.300">
    <property type="entry name" value="P-loop containing nucleotide triphosphate hydrolases"/>
    <property type="match status" value="1"/>
</dbReference>
<dbReference type="GeneID" id="24566517"/>
<accession>A0A061DBA1</accession>
<sequence length="102" mass="11049">MVSFEESADETVTPPSVAAKSCGDNDSILQFGRHRLHPTLVEALTGSYGTFTDIQTKAIPQALAGKDILVKAQTGRIRAALHLMLTSNERISSALFRNTCCR</sequence>
<dbReference type="InterPro" id="IPR027417">
    <property type="entry name" value="P-loop_NTPase"/>
</dbReference>
<gene>
    <name evidence="1" type="ORF">BBBOND_0404630</name>
</gene>
<keyword evidence="1" id="KW-0547">Nucleotide-binding</keyword>